<accession>A0ABT2JD48</accession>
<evidence type="ECO:0008006" key="3">
    <source>
        <dbReference type="Google" id="ProtNLM"/>
    </source>
</evidence>
<name>A0ABT2JD48_9PSEU</name>
<keyword evidence="2" id="KW-1185">Reference proteome</keyword>
<dbReference type="EMBL" id="JAFFZE010000016">
    <property type="protein sequence ID" value="MCT2585801.1"/>
    <property type="molecule type" value="Genomic_DNA"/>
</dbReference>
<dbReference type="Proteomes" id="UP001156441">
    <property type="component" value="Unassembled WGS sequence"/>
</dbReference>
<evidence type="ECO:0000313" key="1">
    <source>
        <dbReference type="EMBL" id="MCT2585801.1"/>
    </source>
</evidence>
<proteinExistence type="predicted"/>
<organism evidence="1 2">
    <name type="scientific">Actinophytocola gossypii</name>
    <dbReference type="NCBI Taxonomy" id="2812003"/>
    <lineage>
        <taxon>Bacteria</taxon>
        <taxon>Bacillati</taxon>
        <taxon>Actinomycetota</taxon>
        <taxon>Actinomycetes</taxon>
        <taxon>Pseudonocardiales</taxon>
        <taxon>Pseudonocardiaceae</taxon>
    </lineage>
</organism>
<reference evidence="1 2" key="1">
    <citation type="submission" date="2021-02" db="EMBL/GenBank/DDBJ databases">
        <title>Actinophytocola xerophila sp. nov., isolated from soil of cotton cropping field.</title>
        <authorList>
            <person name="Huang R."/>
            <person name="Chen X."/>
            <person name="Ge X."/>
            <person name="Liu W."/>
        </authorList>
    </citation>
    <scope>NUCLEOTIDE SEQUENCE [LARGE SCALE GENOMIC DNA]</scope>
    <source>
        <strain evidence="1 2">S1-96</strain>
    </source>
</reference>
<evidence type="ECO:0000313" key="2">
    <source>
        <dbReference type="Proteomes" id="UP001156441"/>
    </source>
</evidence>
<dbReference type="RefSeq" id="WP_260193512.1">
    <property type="nucleotide sequence ID" value="NZ_JAFFZE010000016.1"/>
</dbReference>
<comment type="caution">
    <text evidence="1">The sequence shown here is derived from an EMBL/GenBank/DDBJ whole genome shotgun (WGS) entry which is preliminary data.</text>
</comment>
<gene>
    <name evidence="1" type="ORF">JT362_22035</name>
</gene>
<dbReference type="NCBIfam" id="NF041588">
    <property type="entry name" value="AQJ64_40280_fam"/>
    <property type="match status" value="1"/>
</dbReference>
<sequence>MKTTIEWVSVKDGFPEDGYSVAAAVTGRYRVDHCDPPAEISGLEFWVVLHMYFRREHPVEETGEIIENCFVDADYVPRQPLGGTTDEVVTHWTYLPTLPGTNTHHVLGDDVQPALRAVSAD</sequence>
<protein>
    <recommendedName>
        <fullName evidence="3">Amine oxidase</fullName>
    </recommendedName>
</protein>
<dbReference type="InterPro" id="IPR048167">
    <property type="entry name" value="AQJ64_40280-like"/>
</dbReference>